<feature type="region of interest" description="Disordered" evidence="1">
    <location>
        <begin position="12"/>
        <end position="115"/>
    </location>
</feature>
<evidence type="ECO:0000256" key="1">
    <source>
        <dbReference type="SAM" id="MobiDB-lite"/>
    </source>
</evidence>
<reference evidence="2 3" key="2">
    <citation type="submission" date="2018-11" db="EMBL/GenBank/DDBJ databases">
        <authorList>
            <consortium name="Pathogen Informatics"/>
        </authorList>
    </citation>
    <scope>NUCLEOTIDE SEQUENCE [LARGE SCALE GENOMIC DNA]</scope>
</reference>
<dbReference type="Proteomes" id="UP000271162">
    <property type="component" value="Unassembled WGS sequence"/>
</dbReference>
<proteinExistence type="predicted"/>
<evidence type="ECO:0000313" key="2">
    <source>
        <dbReference type="EMBL" id="VDL66445.1"/>
    </source>
</evidence>
<reference evidence="4" key="1">
    <citation type="submission" date="2017-02" db="UniProtKB">
        <authorList>
            <consortium name="WormBaseParasite"/>
        </authorList>
    </citation>
    <scope>IDENTIFICATION</scope>
</reference>
<evidence type="ECO:0000313" key="4">
    <source>
        <dbReference type="WBParaSite" id="NBR_0000285501-mRNA-1"/>
    </source>
</evidence>
<dbReference type="STRING" id="27835.A0A0N4XK03"/>
<gene>
    <name evidence="2" type="ORF">NBR_LOCUS2856</name>
</gene>
<feature type="compositionally biased region" description="Low complexity" evidence="1">
    <location>
        <begin position="31"/>
        <end position="41"/>
    </location>
</feature>
<feature type="compositionally biased region" description="Basic residues" evidence="1">
    <location>
        <begin position="100"/>
        <end position="114"/>
    </location>
</feature>
<dbReference type="EMBL" id="UYSL01003683">
    <property type="protein sequence ID" value="VDL66445.1"/>
    <property type="molecule type" value="Genomic_DNA"/>
</dbReference>
<feature type="compositionally biased region" description="Acidic residues" evidence="1">
    <location>
        <begin position="64"/>
        <end position="80"/>
    </location>
</feature>
<evidence type="ECO:0000313" key="3">
    <source>
        <dbReference type="Proteomes" id="UP000271162"/>
    </source>
</evidence>
<accession>A0A0N4XK03</accession>
<name>A0A0N4XK03_NIPBR</name>
<sequence>MTLLHNGFQFSTIEHLPNPPLSDDDDHESSFNRFGSNSSSESGRRDRLYYGGRDTDRFFGGAFEGDESDDDVDGVDDEPPAELVPLGMRGGNGSSSMRSPRNRTRSGSHQHKPGFHGVFFSSSGSYHLRSRAKVDKNSTMAANFKTNSISNMMCSPI</sequence>
<feature type="compositionally biased region" description="Basic and acidic residues" evidence="1">
    <location>
        <begin position="42"/>
        <end position="57"/>
    </location>
</feature>
<keyword evidence="3" id="KW-1185">Reference proteome</keyword>
<protein>
    <submittedName>
        <fullName evidence="4">SIT4 phosphatase-associated family protein</fullName>
    </submittedName>
</protein>
<dbReference type="WBParaSite" id="NBR_0000285501-mRNA-1">
    <property type="protein sequence ID" value="NBR_0000285501-mRNA-1"/>
    <property type="gene ID" value="NBR_0000285501"/>
</dbReference>
<dbReference type="AlphaFoldDB" id="A0A0N4XK03"/>
<organism evidence="4">
    <name type="scientific">Nippostrongylus brasiliensis</name>
    <name type="common">Rat hookworm</name>
    <dbReference type="NCBI Taxonomy" id="27835"/>
    <lineage>
        <taxon>Eukaryota</taxon>
        <taxon>Metazoa</taxon>
        <taxon>Ecdysozoa</taxon>
        <taxon>Nematoda</taxon>
        <taxon>Chromadorea</taxon>
        <taxon>Rhabditida</taxon>
        <taxon>Rhabditina</taxon>
        <taxon>Rhabditomorpha</taxon>
        <taxon>Strongyloidea</taxon>
        <taxon>Heligmosomidae</taxon>
        <taxon>Nippostrongylus</taxon>
    </lineage>
</organism>